<reference evidence="3" key="1">
    <citation type="submission" date="2023-03" db="EMBL/GenBank/DDBJ databases">
        <title>Chromosome-scale reference genome and RAD-based genetic map of yellow starthistle (Centaurea solstitialis) reveal putative structural variation and QTLs associated with invader traits.</title>
        <authorList>
            <person name="Reatini B."/>
            <person name="Cang F.A."/>
            <person name="Jiang Q."/>
            <person name="Mckibben M.T.W."/>
            <person name="Barker M.S."/>
            <person name="Rieseberg L.H."/>
            <person name="Dlugosch K.M."/>
        </authorList>
    </citation>
    <scope>NUCLEOTIDE SEQUENCE</scope>
    <source>
        <strain evidence="3">CAN-66</strain>
        <tissue evidence="3">Leaf</tissue>
    </source>
</reference>
<proteinExistence type="predicted"/>
<dbReference type="PANTHER" id="PTHR31672:SF10">
    <property type="entry name" value="F-BOX DOMAIN-CONTAINING PROTEIN"/>
    <property type="match status" value="1"/>
</dbReference>
<dbReference type="PROSITE" id="PS50181">
    <property type="entry name" value="FBOX"/>
    <property type="match status" value="5"/>
</dbReference>
<evidence type="ECO:0000313" key="3">
    <source>
        <dbReference type="EMBL" id="KAJ9552014.1"/>
    </source>
</evidence>
<dbReference type="Pfam" id="PF08268">
    <property type="entry name" value="FBA_3"/>
    <property type="match status" value="4"/>
</dbReference>
<protein>
    <recommendedName>
        <fullName evidence="2">F-box domain-containing protein</fullName>
    </recommendedName>
</protein>
<feature type="domain" description="F-box" evidence="2">
    <location>
        <begin position="1"/>
        <end position="45"/>
    </location>
</feature>
<comment type="caution">
    <text evidence="3">The sequence shown here is derived from an EMBL/GenBank/DDBJ whole genome shotgun (WGS) entry which is preliminary data.</text>
</comment>
<dbReference type="InterPro" id="IPR036047">
    <property type="entry name" value="F-box-like_dom_sf"/>
</dbReference>
<dbReference type="SUPFAM" id="SSF81383">
    <property type="entry name" value="F-box domain"/>
    <property type="match status" value="5"/>
</dbReference>
<dbReference type="EMBL" id="JARYMX010000004">
    <property type="protein sequence ID" value="KAJ9552014.1"/>
    <property type="molecule type" value="Genomic_DNA"/>
</dbReference>
<dbReference type="Gene3D" id="1.20.1280.50">
    <property type="match status" value="1"/>
</dbReference>
<dbReference type="SMART" id="SM00256">
    <property type="entry name" value="FBOX"/>
    <property type="match status" value="5"/>
</dbReference>
<evidence type="ECO:0000313" key="4">
    <source>
        <dbReference type="Proteomes" id="UP001172457"/>
    </source>
</evidence>
<evidence type="ECO:0000256" key="1">
    <source>
        <dbReference type="SAM" id="MobiDB-lite"/>
    </source>
</evidence>
<dbReference type="InterPro" id="IPR013187">
    <property type="entry name" value="F-box-assoc_dom_typ3"/>
</dbReference>
<name>A0AA38T074_9ASTR</name>
<dbReference type="NCBIfam" id="TIGR01640">
    <property type="entry name" value="F_box_assoc_1"/>
    <property type="match status" value="4"/>
</dbReference>
<accession>A0AA38T074</accession>
<dbReference type="PANTHER" id="PTHR31672">
    <property type="entry name" value="BNACNNG10540D PROTEIN"/>
    <property type="match status" value="1"/>
</dbReference>
<dbReference type="InterPro" id="IPR050796">
    <property type="entry name" value="SCF_F-box_component"/>
</dbReference>
<feature type="domain" description="F-box" evidence="2">
    <location>
        <begin position="394"/>
        <end position="440"/>
    </location>
</feature>
<keyword evidence="4" id="KW-1185">Reference proteome</keyword>
<feature type="domain" description="F-box" evidence="2">
    <location>
        <begin position="1204"/>
        <end position="1250"/>
    </location>
</feature>
<feature type="domain" description="F-box" evidence="2">
    <location>
        <begin position="1859"/>
        <end position="1905"/>
    </location>
</feature>
<organism evidence="3 4">
    <name type="scientific">Centaurea solstitialis</name>
    <name type="common">yellow star-thistle</name>
    <dbReference type="NCBI Taxonomy" id="347529"/>
    <lineage>
        <taxon>Eukaryota</taxon>
        <taxon>Viridiplantae</taxon>
        <taxon>Streptophyta</taxon>
        <taxon>Embryophyta</taxon>
        <taxon>Tracheophyta</taxon>
        <taxon>Spermatophyta</taxon>
        <taxon>Magnoliopsida</taxon>
        <taxon>eudicotyledons</taxon>
        <taxon>Gunneridae</taxon>
        <taxon>Pentapetalae</taxon>
        <taxon>asterids</taxon>
        <taxon>campanulids</taxon>
        <taxon>Asterales</taxon>
        <taxon>Asteraceae</taxon>
        <taxon>Carduoideae</taxon>
        <taxon>Cardueae</taxon>
        <taxon>Centaureinae</taxon>
        <taxon>Centaurea</taxon>
    </lineage>
</organism>
<dbReference type="CDD" id="cd22157">
    <property type="entry name" value="F-box_AtFBW1-like"/>
    <property type="match status" value="4"/>
</dbReference>
<feature type="domain" description="F-box" evidence="2">
    <location>
        <begin position="794"/>
        <end position="842"/>
    </location>
</feature>
<gene>
    <name evidence="3" type="ORF">OSB04_016059</name>
</gene>
<dbReference type="Proteomes" id="UP001172457">
    <property type="component" value="Chromosome 4"/>
</dbReference>
<feature type="compositionally biased region" description="Pro residues" evidence="1">
    <location>
        <begin position="1684"/>
        <end position="1697"/>
    </location>
</feature>
<dbReference type="Pfam" id="PF00646">
    <property type="entry name" value="F-box"/>
    <property type="match status" value="5"/>
</dbReference>
<evidence type="ECO:0000259" key="2">
    <source>
        <dbReference type="PROSITE" id="PS50181"/>
    </source>
</evidence>
<dbReference type="InterPro" id="IPR001810">
    <property type="entry name" value="F-box_dom"/>
</dbReference>
<sequence>MSTQIPFDIQALIIEKLPIKSLLRFRSVCKPWNSFISSSRFIAGYTTRSQQHLIISYRNHDDNQLKCVSLFDDDQTFDLTVPPLVQRKRVVDSSHGLLCMIDTIDEFSEIQTVVLWNPEIRRSIAVAVPNVVDPSQQFQFGSVVGFGVCPVTKDPKLVKITFIDDNEENIQSISCIPFQVMVFTLSSGQWTTLPSTTNLPSKSIQFDGRQTVIGHFIYLVGTDCSAFNDEVRTLIMSFDLTTHEFGEVDIPNSLHHSYLDLSRLRESLVLLHLDYIQHKGVDHVWMMDDGDSKAFTKLFTINPRDAYVWGTMGFRESDEPIIEWTNDEMDGISALGAYEPGFGLGDIEDLGIRGYQESFYGTSYTESLLLLDDEDGRIIRLCYFHLSVIKSTVKMSTQLLPLDIQFLIIERLPIKSLLRFRSVCKPWNSFISSSEFIAFHHAPSQQQHLVISLMDGCVSVLDNDHQSFASTVPPLVLGTRLLDISHGLLCMIDTIDEFSEIQTAVLWNPAIRKSVAVAVPNVVDPQQFRSIVAFGVSPATMDPKLVNITFIDDEKKIESISCIPFQVMVFTLSSRQWTTLPSTTNLPSKSIIFEDDQTVIGQFIYLVGLDWSALYGKGRRLIMSFDLTTHEFRDVDIPNSLSCSYYLSLSRLRESLVLLHINRHLIQGKQIFHVWMMMDDGDSKAFTKLFTKSSIILSMNILWRCFWFCFGCRFCNTFAYEQWRRRLRAMTKMLFEFLWRMFLHLLLPFLLNIVCPDHSFCYSNSTHLEFGNPFEEIGSKKCPSEKLGIKSTVKMSTQMLPFDIQFLIIERLPIKSLLRFRSVCKPWKLFISFSQFIAFRHAQSQQHLIIGYKNLDDQLQCVSLFDHDHQTFALTVPPLVQGTRVLDSSHGLVCMIDSFSLRSQTQMAVIWNPAIRRSIAVAIPNVVHPPQQFRSIVVFGVCPATMDPKLVNITFIDDEKKIESISCIPFQVMVFTLSSGQWRCLSTNQLPRKSIQFYNGYQTVIGQYIYFVGFDWSAFDGENRTLIMSFDLSTHEFREVDIPNCLRDSFFSISRLRESLVLLHIDLTFIDDEQGKQLFHVWMMDDGDSKAFTKLFTINPPNSYVGRTLGFRDSGEPIIEWTHDPYSRDSTSAIAVYEPGLEDIKDLGICGNLGSFYGSSYTESLLLLDHEDGRIIRSWVRVDMLTNVKAHMKFCSLYVIKSTVKMSTQLPFDIQVLIMERLPIKSLLRFRSVCKAWKSFISSSGFIAGYTTHSQQQQHRMIISYKNLDDQLIKYVSVFENDDDQPFALTVPPLVQGTRPLDSSHGLLCMVDSFHPFSEIQMAVIWNPAIRRSIAVAVPNMVDHQQFQFDYVVGFGVCPATRDPKLLKITCISNPLAIQSISCIPFQVMVFTLSSGQWTTPSTNLPRKSIHFRICQTVIGHFIYLVGNDWGAFDGKGPNLIMSFDLTTHEFRELDIPNSLSCSYYLSISRLRESLVLLEHDPYLIHDKDVFHVWMMDDGDSKAFTKLFTINSPNAYVWETLGFRESGEPIIEWSQWARDETDDETSALGVYEPGLEDIKDLGIRGYNDSFYGCSYIDSLLLLDHDDGRIIRPPILGPYRQKWYNRWLFLLTVDAKFSNSHFHFPFSFSIVVPFSAPATATVAPAAAGGHGHYRCRHQPPAATATATSTAARRHRRHATVIPFSSPRPPSPPQPPPRPPSHHRPTVATTISAAAVAATTTATIAIAADASKATAVAAEATAVAAEATAVAAEATAVATEATAVATEATAVATEATAVATEATAITAESPEATTIAAEATATIAIAVEASKATTIAAKATEATTTTVEATKATATTVPAAVAIFGKMENERFCSLSLSLIKMSLKMLPLDIQFLIIERLPVKSLLRFRSVCKPWKSFISSSEFIAFHHAHSQKHLIVSRRYEVKCVSVFDNDHQTIDLTVSPMLHGTRVLESSHGLVCMIDDLDDFSETPMAVIWNPAIRRSIAVFVPNVVDDQRFPSVVGFGVCPATMDPKLIKVTFIADKNKIKSISCIPFQVMVFTLSSGQWRCLSTNQLPHKSIQFDSGCQTVIGRFIYLVGFDWSAFDGKGRNLIMSFDLTTHEFREVDIPNSLHHSYHLSVSKLRESLVLLDMDPYHKHVFHVWMMMHDGDSKAFTKLFTINPPNAYVWRTLGFRESGEPIVEWTNDKIDGPFALGVYEPGLGDIKDLGIRGNHESFYGSCYTESLLLLDHEDERIIRYVLS</sequence>
<feature type="region of interest" description="Disordered" evidence="1">
    <location>
        <begin position="1661"/>
        <end position="1703"/>
    </location>
</feature>
<dbReference type="InterPro" id="IPR017451">
    <property type="entry name" value="F-box-assoc_interact_dom"/>
</dbReference>